<dbReference type="InterPro" id="IPR016181">
    <property type="entry name" value="Acyl_CoA_acyltransferase"/>
</dbReference>
<dbReference type="SUPFAM" id="SSF53633">
    <property type="entry name" value="Carbamate kinase-like"/>
    <property type="match status" value="1"/>
</dbReference>
<dbReference type="Pfam" id="PF00696">
    <property type="entry name" value="AA_kinase"/>
    <property type="match status" value="1"/>
</dbReference>
<evidence type="ECO:0000313" key="9">
    <source>
        <dbReference type="EMBL" id="CAL1170646.1"/>
    </source>
</evidence>
<reference evidence="9" key="2">
    <citation type="submission" date="2024-04" db="EMBL/GenBank/DDBJ databases">
        <authorList>
            <person name="Chen Y."/>
            <person name="Shah S."/>
            <person name="Dougan E. K."/>
            <person name="Thang M."/>
            <person name="Chan C."/>
        </authorList>
    </citation>
    <scope>NUCLEOTIDE SEQUENCE [LARGE SCALE GENOMIC DNA]</scope>
</reference>
<comment type="pathway">
    <text evidence="1">Amino-acid biosynthesis; L-arginine biosynthesis; N(2)-acetyl-L-ornithine from L-glutamate: step 1/4.</text>
</comment>
<dbReference type="Proteomes" id="UP001152797">
    <property type="component" value="Unassembled WGS sequence"/>
</dbReference>
<keyword evidence="5" id="KW-0012">Acyltransferase</keyword>
<sequence>MATCGVAPGPSAHSCSSRCHCSGVQHTGLKGPMTAAWPTCLPVMSIVSLTLLPQVRTRAARRCRRVRHRLQSFACQQPELVEKEIRAAMQLDPSRLQIQSSKDSRDNRDLRGEWLPLFRGSAPYVAMFRQSIMVFHIPGQLLIDTQCSELEGLLSDIALCAVLGVRPVLVPSLSQRVLSRLRTEYNVEVGECAYAVEAVCNASFKNQETVSRLLKQEAGMLCAEVQDLFRRVAAKPTGNFDNNKSLSVFASSQLVSAAPPRAKTGWQTSPLLGRVTGIDAAQILQRLQEEQVVCVLPVAAGSLQGDGRLRYIPSEELAAQVAEKLKASKLIFFTRGQRIVDTARGNVIPTMQLAEASKLVEEWSKAGNSFMDKEESKEIVRYLDLLIQALRCGTRRGHLIDPQRGALLQELYTTDGSGTMISLDLYDGIRIARSGDVSGILDLIEPLVKRGLLKRRNTYEVERACNNQEMFVWKRDEKFVGCASLERFEDAPGKAELGCFVVSPLCRGKGHGAVLLSYIERVATLLGVRQLFLLTTQTMQWFVERGFQNASLDDLPPSKRAGYDLGRSSKVFIKNVSDLPSELQQRFTFVEVDAID</sequence>
<dbReference type="PANTHER" id="PTHR30602">
    <property type="entry name" value="AMINO-ACID ACETYLTRANSFERASE"/>
    <property type="match status" value="1"/>
</dbReference>
<dbReference type="NCBIfam" id="TIGR01890">
    <property type="entry name" value="N-Ac-Glu-synth"/>
    <property type="match status" value="1"/>
</dbReference>
<reference evidence="8" key="1">
    <citation type="submission" date="2022-10" db="EMBL/GenBank/DDBJ databases">
        <authorList>
            <person name="Chen Y."/>
            <person name="Dougan E. K."/>
            <person name="Chan C."/>
            <person name="Rhodes N."/>
            <person name="Thang M."/>
        </authorList>
    </citation>
    <scope>NUCLEOTIDE SEQUENCE</scope>
</reference>
<dbReference type="CDD" id="cd04301">
    <property type="entry name" value="NAT_SF"/>
    <property type="match status" value="1"/>
</dbReference>
<protein>
    <recommendedName>
        <fullName evidence="3">amino-acid N-acetyltransferase</fullName>
        <ecNumber evidence="3">2.3.1.1</ecNumber>
    </recommendedName>
</protein>
<dbReference type="InterPro" id="IPR001048">
    <property type="entry name" value="Asp/Glu/Uridylate_kinase"/>
</dbReference>
<dbReference type="GO" id="GO:0006526">
    <property type="term" value="P:L-arginine biosynthetic process"/>
    <property type="evidence" value="ECO:0007669"/>
    <property type="project" value="InterPro"/>
</dbReference>
<dbReference type="SUPFAM" id="SSF55729">
    <property type="entry name" value="Acyl-CoA N-acyltransferases (Nat)"/>
    <property type="match status" value="1"/>
</dbReference>
<dbReference type="GO" id="GO:0004042">
    <property type="term" value="F:L-glutamate N-acetyltransferase activity"/>
    <property type="evidence" value="ECO:0007669"/>
    <property type="project" value="InterPro"/>
</dbReference>
<evidence type="ECO:0000259" key="7">
    <source>
        <dbReference type="PROSITE" id="PS51186"/>
    </source>
</evidence>
<evidence type="ECO:0000256" key="4">
    <source>
        <dbReference type="ARBA" id="ARBA00022679"/>
    </source>
</evidence>
<dbReference type="PANTHER" id="PTHR30602:SF12">
    <property type="entry name" value="AMINO-ACID ACETYLTRANSFERASE NAGS1, CHLOROPLASTIC-RELATED"/>
    <property type="match status" value="1"/>
</dbReference>
<dbReference type="InterPro" id="IPR036393">
    <property type="entry name" value="AceGlu_kinase-like_sf"/>
</dbReference>
<dbReference type="Gene3D" id="3.40.630.30">
    <property type="match status" value="1"/>
</dbReference>
<dbReference type="Pfam" id="PF00583">
    <property type="entry name" value="Acetyltransf_1"/>
    <property type="match status" value="1"/>
</dbReference>
<evidence type="ECO:0000313" key="10">
    <source>
        <dbReference type="Proteomes" id="UP001152797"/>
    </source>
</evidence>
<name>A0A9P1DW33_9DINO</name>
<evidence type="ECO:0000256" key="6">
    <source>
        <dbReference type="ARBA" id="ARBA00048372"/>
    </source>
</evidence>
<evidence type="ECO:0000256" key="2">
    <source>
        <dbReference type="ARBA" id="ARBA00009145"/>
    </source>
</evidence>
<dbReference type="Gene3D" id="3.40.1160.10">
    <property type="entry name" value="Acetylglutamate kinase-like"/>
    <property type="match status" value="1"/>
</dbReference>
<dbReference type="InterPro" id="IPR000182">
    <property type="entry name" value="GNAT_dom"/>
</dbReference>
<comment type="catalytic activity">
    <reaction evidence="6">
        <text>L-glutamate + acetyl-CoA = N-acetyl-L-glutamate + CoA + H(+)</text>
        <dbReference type="Rhea" id="RHEA:24292"/>
        <dbReference type="ChEBI" id="CHEBI:15378"/>
        <dbReference type="ChEBI" id="CHEBI:29985"/>
        <dbReference type="ChEBI" id="CHEBI:44337"/>
        <dbReference type="ChEBI" id="CHEBI:57287"/>
        <dbReference type="ChEBI" id="CHEBI:57288"/>
        <dbReference type="EC" id="2.3.1.1"/>
    </reaction>
</comment>
<evidence type="ECO:0000256" key="3">
    <source>
        <dbReference type="ARBA" id="ARBA00012697"/>
    </source>
</evidence>
<dbReference type="EMBL" id="CAMXCT020006626">
    <property type="protein sequence ID" value="CAL1170646.1"/>
    <property type="molecule type" value="Genomic_DNA"/>
</dbReference>
<proteinExistence type="inferred from homology"/>
<dbReference type="EC" id="2.3.1.1" evidence="3"/>
<gene>
    <name evidence="8" type="ORF">C1SCF055_LOCUS41929</name>
</gene>
<comment type="similarity">
    <text evidence="2">Belongs to the acetyltransferase family. ArgA subfamily.</text>
</comment>
<feature type="domain" description="N-acetyltransferase" evidence="7">
    <location>
        <begin position="427"/>
        <end position="577"/>
    </location>
</feature>
<dbReference type="AlphaFoldDB" id="A0A9P1DW33"/>
<keyword evidence="4" id="KW-0808">Transferase</keyword>
<accession>A0A9P1DW33</accession>
<keyword evidence="10" id="KW-1185">Reference proteome</keyword>
<organism evidence="8">
    <name type="scientific">Cladocopium goreaui</name>
    <dbReference type="NCBI Taxonomy" id="2562237"/>
    <lineage>
        <taxon>Eukaryota</taxon>
        <taxon>Sar</taxon>
        <taxon>Alveolata</taxon>
        <taxon>Dinophyceae</taxon>
        <taxon>Suessiales</taxon>
        <taxon>Symbiodiniaceae</taxon>
        <taxon>Cladocopium</taxon>
    </lineage>
</organism>
<dbReference type="PROSITE" id="PS51186">
    <property type="entry name" value="GNAT"/>
    <property type="match status" value="1"/>
</dbReference>
<dbReference type="GO" id="GO:0005737">
    <property type="term" value="C:cytoplasm"/>
    <property type="evidence" value="ECO:0007669"/>
    <property type="project" value="InterPro"/>
</dbReference>
<dbReference type="InterPro" id="IPR010167">
    <property type="entry name" value="NH2A_AcTrfase"/>
</dbReference>
<comment type="caution">
    <text evidence="8">The sequence shown here is derived from an EMBL/GenBank/DDBJ whole genome shotgun (WGS) entry which is preliminary data.</text>
</comment>
<dbReference type="EMBL" id="CAMXCT010006626">
    <property type="protein sequence ID" value="CAI4017271.1"/>
    <property type="molecule type" value="Genomic_DNA"/>
</dbReference>
<evidence type="ECO:0000313" key="8">
    <source>
        <dbReference type="EMBL" id="CAI4017271.1"/>
    </source>
</evidence>
<evidence type="ECO:0000256" key="5">
    <source>
        <dbReference type="ARBA" id="ARBA00023315"/>
    </source>
</evidence>
<evidence type="ECO:0000256" key="1">
    <source>
        <dbReference type="ARBA" id="ARBA00004925"/>
    </source>
</evidence>
<dbReference type="OrthoDB" id="438291at2759"/>
<dbReference type="EMBL" id="CAMXCT030006626">
    <property type="protein sequence ID" value="CAL4804583.1"/>
    <property type="molecule type" value="Genomic_DNA"/>
</dbReference>